<dbReference type="InterPro" id="IPR052948">
    <property type="entry name" value="Low_temp-induced_all0457"/>
</dbReference>
<name>A0ABS7C5Y6_9BACL</name>
<dbReference type="PANTHER" id="PTHR36109">
    <property type="entry name" value="MEMBRANE PROTEIN-RELATED"/>
    <property type="match status" value="1"/>
</dbReference>
<dbReference type="InterPro" id="IPR025889">
    <property type="entry name" value="GSP17M-like_dom"/>
</dbReference>
<organism evidence="2 3">
    <name type="scientific">Paenibacillus sepulcri</name>
    <dbReference type="NCBI Taxonomy" id="359917"/>
    <lineage>
        <taxon>Bacteria</taxon>
        <taxon>Bacillati</taxon>
        <taxon>Bacillota</taxon>
        <taxon>Bacilli</taxon>
        <taxon>Bacillales</taxon>
        <taxon>Paenibacillaceae</taxon>
        <taxon>Paenibacillus</taxon>
    </lineage>
</organism>
<evidence type="ECO:0000313" key="3">
    <source>
        <dbReference type="Proteomes" id="UP001519887"/>
    </source>
</evidence>
<protein>
    <submittedName>
        <fullName evidence="2">General stress protein</fullName>
    </submittedName>
</protein>
<feature type="domain" description="General stress protein 17M-like" evidence="1">
    <location>
        <begin position="5"/>
        <end position="74"/>
    </location>
</feature>
<dbReference type="Pfam" id="PF11181">
    <property type="entry name" value="YflT"/>
    <property type="match status" value="1"/>
</dbReference>
<evidence type="ECO:0000313" key="2">
    <source>
        <dbReference type="EMBL" id="MBW7456323.1"/>
    </source>
</evidence>
<dbReference type="Proteomes" id="UP001519887">
    <property type="component" value="Unassembled WGS sequence"/>
</dbReference>
<comment type="caution">
    <text evidence="2">The sequence shown here is derived from an EMBL/GenBank/DDBJ whole genome shotgun (WGS) entry which is preliminary data.</text>
</comment>
<dbReference type="EMBL" id="JAHZIK010000548">
    <property type="protein sequence ID" value="MBW7456323.1"/>
    <property type="molecule type" value="Genomic_DNA"/>
</dbReference>
<evidence type="ECO:0000259" key="1">
    <source>
        <dbReference type="Pfam" id="PF11181"/>
    </source>
</evidence>
<keyword evidence="3" id="KW-1185">Reference proteome</keyword>
<dbReference type="PANTHER" id="PTHR36109:SF2">
    <property type="entry name" value="MEMBRANE PROTEIN"/>
    <property type="match status" value="1"/>
</dbReference>
<sequence length="170" mass="17586">MDKKIVGVFSTHEEAVRAIDDLKSQGYSSDDISIVAKNNEVMEEISEETATNAETGFAAGATTGGVVGGVTGLLAGLFLIPIPGIGPILAAGPIAATLTGLAVGAGAGGIVGGLIGLGIPEDEAKEYNDYVDSGKILVMVDSDAQRDLRAYDTFRTHNSLNAHKYNNYSR</sequence>
<dbReference type="RefSeq" id="WP_210046182.1">
    <property type="nucleotide sequence ID" value="NZ_JBHLVU010000025.1"/>
</dbReference>
<reference evidence="2 3" key="1">
    <citation type="submission" date="2021-07" db="EMBL/GenBank/DDBJ databases">
        <title>Paenibacillus radiodurans sp. nov., isolated from the southeastern edge of Tengger Desert.</title>
        <authorList>
            <person name="Zhang G."/>
        </authorList>
    </citation>
    <scope>NUCLEOTIDE SEQUENCE [LARGE SCALE GENOMIC DNA]</scope>
    <source>
        <strain evidence="2 3">CCM 7311</strain>
    </source>
</reference>
<proteinExistence type="predicted"/>
<accession>A0ABS7C5Y6</accession>
<gene>
    <name evidence="2" type="ORF">K0U00_20010</name>
</gene>